<gene>
    <name evidence="1" type="ORF">C8N45_11538</name>
</gene>
<dbReference type="SUPFAM" id="SSF56925">
    <property type="entry name" value="OMPA-like"/>
    <property type="match status" value="1"/>
</dbReference>
<dbReference type="Proteomes" id="UP000244523">
    <property type="component" value="Unassembled WGS sequence"/>
</dbReference>
<protein>
    <submittedName>
        <fullName evidence="1">Uncharacterized protein</fullName>
    </submittedName>
</protein>
<dbReference type="AlphaFoldDB" id="A0A2T6K8I2"/>
<dbReference type="InterPro" id="IPR011250">
    <property type="entry name" value="OMP/PagP_B-barrel"/>
</dbReference>
<sequence>MGTASFAAISRQSDTPKTVETDTVGGLDIRIVDPVYDLTLGGQIRAVQRLNRVESRDVPGFEAYVGIYEFLPPLFLDDGRIVLFEAEGDATAARILHHADTPPDHLDAYDAQRFSDGGTMPLTGTATYNGDYAGFLRRTTNDRLTESYIAGTVKIDVDFADGTAAGDITNRTRFLTANGSRAGELDDVRLGALNFANGASVAGGITEGGKLAQSSAVPEGGDRLQGGWDILFGGDGAPEAVGIVDIDHDYVQDVGGIGDDFNEIGVFAVGR</sequence>
<evidence type="ECO:0000313" key="2">
    <source>
        <dbReference type="Proteomes" id="UP000244523"/>
    </source>
</evidence>
<name>A0A2T6K8I2_9RHOB</name>
<evidence type="ECO:0000313" key="1">
    <source>
        <dbReference type="EMBL" id="PUB11054.1"/>
    </source>
</evidence>
<accession>A0A2T6K8I2</accession>
<comment type="caution">
    <text evidence="1">The sequence shown here is derived from an EMBL/GenBank/DDBJ whole genome shotgun (WGS) entry which is preliminary data.</text>
</comment>
<dbReference type="EMBL" id="QBUD01000015">
    <property type="protein sequence ID" value="PUB11054.1"/>
    <property type="molecule type" value="Genomic_DNA"/>
</dbReference>
<dbReference type="Gene3D" id="2.40.160.90">
    <property type="match status" value="1"/>
</dbReference>
<proteinExistence type="predicted"/>
<organism evidence="1 2">
    <name type="scientific">Yoonia sediminilitoris</name>
    <dbReference type="NCBI Taxonomy" id="1286148"/>
    <lineage>
        <taxon>Bacteria</taxon>
        <taxon>Pseudomonadati</taxon>
        <taxon>Pseudomonadota</taxon>
        <taxon>Alphaproteobacteria</taxon>
        <taxon>Rhodobacterales</taxon>
        <taxon>Paracoccaceae</taxon>
        <taxon>Yoonia</taxon>
    </lineage>
</organism>
<dbReference type="RefSeq" id="WP_108388165.1">
    <property type="nucleotide sequence ID" value="NZ_QBUD01000015.1"/>
</dbReference>
<reference evidence="1 2" key="1">
    <citation type="submission" date="2018-04" db="EMBL/GenBank/DDBJ databases">
        <title>Genomic Encyclopedia of Archaeal and Bacterial Type Strains, Phase II (KMG-II): from individual species to whole genera.</title>
        <authorList>
            <person name="Goeker M."/>
        </authorList>
    </citation>
    <scope>NUCLEOTIDE SEQUENCE [LARGE SCALE GENOMIC DNA]</scope>
    <source>
        <strain evidence="1 2">DSM 29955</strain>
    </source>
</reference>
<keyword evidence="2" id="KW-1185">Reference proteome</keyword>
<dbReference type="OrthoDB" id="9834105at2"/>